<evidence type="ECO:0000259" key="1">
    <source>
        <dbReference type="Pfam" id="PF01471"/>
    </source>
</evidence>
<dbReference type="InterPro" id="IPR036365">
    <property type="entry name" value="PGBD-like_sf"/>
</dbReference>
<comment type="caution">
    <text evidence="2">The sequence shown here is derived from an EMBL/GenBank/DDBJ whole genome shotgun (WGS) entry which is preliminary data.</text>
</comment>
<name>A0ABW3MDQ3_9PSEU</name>
<evidence type="ECO:0000313" key="3">
    <source>
        <dbReference type="Proteomes" id="UP001597045"/>
    </source>
</evidence>
<dbReference type="InterPro" id="IPR036366">
    <property type="entry name" value="PGBDSf"/>
</dbReference>
<dbReference type="Gene3D" id="1.10.101.10">
    <property type="entry name" value="PGBD-like superfamily/PGBD"/>
    <property type="match status" value="2"/>
</dbReference>
<proteinExistence type="predicted"/>
<reference evidence="3" key="1">
    <citation type="journal article" date="2019" name="Int. J. Syst. Evol. Microbiol.">
        <title>The Global Catalogue of Microorganisms (GCM) 10K type strain sequencing project: providing services to taxonomists for standard genome sequencing and annotation.</title>
        <authorList>
            <consortium name="The Broad Institute Genomics Platform"/>
            <consortium name="The Broad Institute Genome Sequencing Center for Infectious Disease"/>
            <person name="Wu L."/>
            <person name="Ma J."/>
        </authorList>
    </citation>
    <scope>NUCLEOTIDE SEQUENCE [LARGE SCALE GENOMIC DNA]</scope>
    <source>
        <strain evidence="3">JCM 31486</strain>
    </source>
</reference>
<dbReference type="Proteomes" id="UP001597045">
    <property type="component" value="Unassembled WGS sequence"/>
</dbReference>
<dbReference type="Pfam" id="PF01471">
    <property type="entry name" value="PG_binding_1"/>
    <property type="match status" value="2"/>
</dbReference>
<accession>A0ABW3MDQ3</accession>
<dbReference type="InterPro" id="IPR002477">
    <property type="entry name" value="Peptidoglycan-bd-like"/>
</dbReference>
<evidence type="ECO:0000313" key="2">
    <source>
        <dbReference type="EMBL" id="MFD1048193.1"/>
    </source>
</evidence>
<dbReference type="EMBL" id="JBHTIS010001451">
    <property type="protein sequence ID" value="MFD1048193.1"/>
    <property type="molecule type" value="Genomic_DNA"/>
</dbReference>
<keyword evidence="3" id="KW-1185">Reference proteome</keyword>
<feature type="domain" description="Peptidoglycan binding-like" evidence="1">
    <location>
        <begin position="143"/>
        <end position="197"/>
    </location>
</feature>
<sequence length="209" mass="23061">MRLLKMRAAVLAVLTATLTIVVGIAGSGTAMACAPNHDRSDELAAYMPQVNYGDHNYAVLSLQLELRQLGYDLQGTGTYADKTLDAVRDFQRYWGIKDSGIVGSKTWHALVGSLPRRYTGNGNTQEPWNFTLVPGEADESKVWDLKNAMQRIYPYSSDIPGPGNTYVPELVAQVRDFQRRVNIDANGVVDHQTLQAIYIVVSTHAGWSC</sequence>
<feature type="domain" description="Peptidoglycan binding-like" evidence="1">
    <location>
        <begin position="58"/>
        <end position="110"/>
    </location>
</feature>
<protein>
    <submittedName>
        <fullName evidence="2">Peptidoglycan-binding protein</fullName>
    </submittedName>
</protein>
<gene>
    <name evidence="2" type="ORF">ACFQ1S_22960</name>
</gene>
<organism evidence="2 3">
    <name type="scientific">Kibdelosporangium lantanae</name>
    <dbReference type="NCBI Taxonomy" id="1497396"/>
    <lineage>
        <taxon>Bacteria</taxon>
        <taxon>Bacillati</taxon>
        <taxon>Actinomycetota</taxon>
        <taxon>Actinomycetes</taxon>
        <taxon>Pseudonocardiales</taxon>
        <taxon>Pseudonocardiaceae</taxon>
        <taxon>Kibdelosporangium</taxon>
    </lineage>
</organism>
<dbReference type="SUPFAM" id="SSF47090">
    <property type="entry name" value="PGBD-like"/>
    <property type="match status" value="2"/>
</dbReference>
<dbReference type="PROSITE" id="PS51257">
    <property type="entry name" value="PROKAR_LIPOPROTEIN"/>
    <property type="match status" value="1"/>
</dbReference>